<feature type="non-terminal residue" evidence="1">
    <location>
        <position position="325"/>
    </location>
</feature>
<feature type="non-terminal residue" evidence="1">
    <location>
        <position position="1"/>
    </location>
</feature>
<dbReference type="Pfam" id="PF13385">
    <property type="entry name" value="Laminin_G_3"/>
    <property type="match status" value="1"/>
</dbReference>
<name>A0A382R3E8_9ZZZZ</name>
<organism evidence="1">
    <name type="scientific">marine metagenome</name>
    <dbReference type="NCBI Taxonomy" id="408172"/>
    <lineage>
        <taxon>unclassified sequences</taxon>
        <taxon>metagenomes</taxon>
        <taxon>ecological metagenomes</taxon>
    </lineage>
</organism>
<dbReference type="Gene3D" id="2.60.120.200">
    <property type="match status" value="1"/>
</dbReference>
<evidence type="ECO:0000313" key="1">
    <source>
        <dbReference type="EMBL" id="SVC92253.1"/>
    </source>
</evidence>
<dbReference type="SUPFAM" id="SSF49899">
    <property type="entry name" value="Concanavalin A-like lectins/glucanases"/>
    <property type="match status" value="1"/>
</dbReference>
<gene>
    <name evidence="1" type="ORF">METZ01_LOCUS345107</name>
</gene>
<evidence type="ECO:0008006" key="2">
    <source>
        <dbReference type="Google" id="ProtNLM"/>
    </source>
</evidence>
<sequence>QTMIKKLMTARRFIAAGVLSTFMFVGIASVNAQLTDGLVAHWPLDELNGDTTPDVISGYDMTADNLTADSVVEGKYGNAMSFSNAEQTLLWRKNEEGDALPANQHDSFTVSFWSKIQGNGQNDLRVFSESNTTGNNSPLFNIGTRNNGSDGTIDIYIRSIGGGGTVGHIFSTAEPFDDEWHHVVFVQEDLARSIYVDGELDDLEIAPKEEGDHNVDATTIGGILRGNASHWVTGLIDDVAIWDRALSADEVSGLTSSGIPTAGGGGHPLLVDLVAHFPLDEDGNSTNGEFTAATVTDVEFGADGATGNTGTSATFNGSSSIIQHD</sequence>
<reference evidence="1" key="1">
    <citation type="submission" date="2018-05" db="EMBL/GenBank/DDBJ databases">
        <authorList>
            <person name="Lanie J.A."/>
            <person name="Ng W.-L."/>
            <person name="Kazmierczak K.M."/>
            <person name="Andrzejewski T.M."/>
            <person name="Davidsen T.M."/>
            <person name="Wayne K.J."/>
            <person name="Tettelin H."/>
            <person name="Glass J.I."/>
            <person name="Rusch D."/>
            <person name="Podicherti R."/>
            <person name="Tsui H.-C.T."/>
            <person name="Winkler M.E."/>
        </authorList>
    </citation>
    <scope>NUCLEOTIDE SEQUENCE</scope>
</reference>
<proteinExistence type="predicted"/>
<dbReference type="InterPro" id="IPR013320">
    <property type="entry name" value="ConA-like_dom_sf"/>
</dbReference>
<accession>A0A382R3E8</accession>
<dbReference type="EMBL" id="UINC01118847">
    <property type="protein sequence ID" value="SVC92253.1"/>
    <property type="molecule type" value="Genomic_DNA"/>
</dbReference>
<dbReference type="AlphaFoldDB" id="A0A382R3E8"/>
<protein>
    <recommendedName>
        <fullName evidence="2">LamG-like jellyroll fold domain-containing protein</fullName>
    </recommendedName>
</protein>